<dbReference type="HOGENOM" id="CLU_025996_19_2_5"/>
<dbReference type="EMBL" id="CP001349">
    <property type="protein sequence ID" value="ACL55892.1"/>
    <property type="molecule type" value="Genomic_DNA"/>
</dbReference>
<dbReference type="STRING" id="460265.Mnod_0868"/>
<feature type="domain" description="Glycosyltransferase 2-like" evidence="1">
    <location>
        <begin position="13"/>
        <end position="120"/>
    </location>
</feature>
<name>B8IGJ2_METNO</name>
<dbReference type="Gene3D" id="3.90.550.10">
    <property type="entry name" value="Spore Coat Polysaccharide Biosynthesis Protein SpsA, Chain A"/>
    <property type="match status" value="1"/>
</dbReference>
<accession>B8IGJ2</accession>
<dbReference type="InterPro" id="IPR029044">
    <property type="entry name" value="Nucleotide-diphossugar_trans"/>
</dbReference>
<dbReference type="CAZy" id="GT2">
    <property type="family name" value="Glycosyltransferase Family 2"/>
</dbReference>
<dbReference type="AlphaFoldDB" id="B8IGJ2"/>
<keyword evidence="2" id="KW-0808">Transferase</keyword>
<protein>
    <submittedName>
        <fullName evidence="2">Glycosyl transferase family 2</fullName>
    </submittedName>
</protein>
<reference evidence="2 3" key="1">
    <citation type="submission" date="2009-01" db="EMBL/GenBank/DDBJ databases">
        <title>Complete sequence of chromosome of Methylobacterium nodulans ORS 2060.</title>
        <authorList>
            <consortium name="US DOE Joint Genome Institute"/>
            <person name="Lucas S."/>
            <person name="Copeland A."/>
            <person name="Lapidus A."/>
            <person name="Glavina del Rio T."/>
            <person name="Dalin E."/>
            <person name="Tice H."/>
            <person name="Bruce D."/>
            <person name="Goodwin L."/>
            <person name="Pitluck S."/>
            <person name="Sims D."/>
            <person name="Brettin T."/>
            <person name="Detter J.C."/>
            <person name="Han C."/>
            <person name="Larimer F."/>
            <person name="Land M."/>
            <person name="Hauser L."/>
            <person name="Kyrpides N."/>
            <person name="Ivanova N."/>
            <person name="Marx C.J."/>
            <person name="Richardson P."/>
        </authorList>
    </citation>
    <scope>NUCLEOTIDE SEQUENCE [LARGE SCALE GENOMIC DNA]</scope>
    <source>
        <strain evidence="3">LMG 21967 / CNCM I-2342 / ORS 2060</strain>
    </source>
</reference>
<dbReference type="InterPro" id="IPR050834">
    <property type="entry name" value="Glycosyltransf_2"/>
</dbReference>
<dbReference type="InterPro" id="IPR001173">
    <property type="entry name" value="Glyco_trans_2-like"/>
</dbReference>
<dbReference type="CDD" id="cd00761">
    <property type="entry name" value="Glyco_tranf_GTA_type"/>
    <property type="match status" value="1"/>
</dbReference>
<keyword evidence="3" id="KW-1185">Reference proteome</keyword>
<evidence type="ECO:0000313" key="2">
    <source>
        <dbReference type="EMBL" id="ACL55892.1"/>
    </source>
</evidence>
<gene>
    <name evidence="2" type="ordered locus">Mnod_0868</name>
</gene>
<organism evidence="2 3">
    <name type="scientific">Methylobacterium nodulans (strain LMG 21967 / CNCM I-2342 / ORS 2060)</name>
    <dbReference type="NCBI Taxonomy" id="460265"/>
    <lineage>
        <taxon>Bacteria</taxon>
        <taxon>Pseudomonadati</taxon>
        <taxon>Pseudomonadota</taxon>
        <taxon>Alphaproteobacteria</taxon>
        <taxon>Hyphomicrobiales</taxon>
        <taxon>Methylobacteriaceae</taxon>
        <taxon>Methylobacterium</taxon>
    </lineage>
</organism>
<dbReference type="PANTHER" id="PTHR43685">
    <property type="entry name" value="GLYCOSYLTRANSFERASE"/>
    <property type="match status" value="1"/>
</dbReference>
<sequence>MSTEYPDNEISLSVLICTRNRARSLERTLASLVRAKKPEGLAWEIVVVDNNSNDETQSVVQSFVSSLPLRSVVESQPGLSHARNRGVLAARGRNLVWTDDDVEVDGNWLCSYADAFRNHPGMSLFGGGSVAVLEEPAIGWFRANTTVLRDLLAVRNFGPDPVPISLARGAVPFGLNYGVRAEVQRRFLYDPELGVAPDRRIGGEEVDFYERVLKAGYAGLCLPDPIVYHHIPLARQTLDYVLSYYDSAGVTSAVLLFRHRQPTTREYSSIRLKCVVAGALTMATWPIPRALRLRTMIRNAFHSGRFRRLRQMHQPLARPVTPFAGEAVSKN</sequence>
<dbReference type="Pfam" id="PF00535">
    <property type="entry name" value="Glycos_transf_2"/>
    <property type="match status" value="1"/>
</dbReference>
<dbReference type="RefSeq" id="WP_015927596.1">
    <property type="nucleotide sequence ID" value="NC_011894.1"/>
</dbReference>
<dbReference type="PANTHER" id="PTHR43685:SF3">
    <property type="entry name" value="SLR2126 PROTEIN"/>
    <property type="match status" value="1"/>
</dbReference>
<evidence type="ECO:0000313" key="3">
    <source>
        <dbReference type="Proteomes" id="UP000008207"/>
    </source>
</evidence>
<dbReference type="GO" id="GO:0016740">
    <property type="term" value="F:transferase activity"/>
    <property type="evidence" value="ECO:0007669"/>
    <property type="project" value="UniProtKB-KW"/>
</dbReference>
<dbReference type="SUPFAM" id="SSF53448">
    <property type="entry name" value="Nucleotide-diphospho-sugar transferases"/>
    <property type="match status" value="1"/>
</dbReference>
<evidence type="ECO:0000259" key="1">
    <source>
        <dbReference type="Pfam" id="PF00535"/>
    </source>
</evidence>
<proteinExistence type="predicted"/>
<dbReference type="Proteomes" id="UP000008207">
    <property type="component" value="Chromosome"/>
</dbReference>
<dbReference type="KEGG" id="mno:Mnod_0868"/>
<dbReference type="eggNOG" id="COG1216">
    <property type="taxonomic scope" value="Bacteria"/>
</dbReference>